<comment type="catalytic activity">
    <reaction evidence="1 9">
        <text>Endonucleolytic cleavage to 5'-phosphomonoester.</text>
        <dbReference type="EC" id="3.1.26.3"/>
    </reaction>
</comment>
<accession>K9ZJC8</accession>
<dbReference type="OrthoDB" id="9805026at2"/>
<dbReference type="SUPFAM" id="SSF54768">
    <property type="entry name" value="dsRNA-binding domain-like"/>
    <property type="match status" value="1"/>
</dbReference>
<dbReference type="RefSeq" id="WP_015215951.1">
    <property type="nucleotide sequence ID" value="NC_019771.1"/>
</dbReference>
<dbReference type="STRING" id="272123.Anacy_3962"/>
<dbReference type="PANTHER" id="PTHR11207:SF0">
    <property type="entry name" value="RIBONUCLEASE 3"/>
    <property type="match status" value="1"/>
</dbReference>
<evidence type="ECO:0000256" key="3">
    <source>
        <dbReference type="ARBA" id="ARBA00022552"/>
    </source>
</evidence>
<feature type="active site" evidence="9">
    <location>
        <position position="283"/>
    </location>
</feature>
<dbReference type="InterPro" id="IPR000999">
    <property type="entry name" value="RNase_III_dom"/>
</dbReference>
<keyword evidence="4 9" id="KW-0507">mRNA processing</keyword>
<dbReference type="Pfam" id="PF00035">
    <property type="entry name" value="dsrm"/>
    <property type="match status" value="1"/>
</dbReference>
<dbReference type="FunFam" id="1.10.1520.10:FF:000001">
    <property type="entry name" value="Ribonuclease 3"/>
    <property type="match status" value="1"/>
</dbReference>
<dbReference type="HOGENOM" id="CLU_688568_0_0_3"/>
<keyword evidence="9" id="KW-0963">Cytoplasm</keyword>
<dbReference type="Proteomes" id="UP000010474">
    <property type="component" value="Chromosome"/>
</dbReference>
<dbReference type="GO" id="GO:0003725">
    <property type="term" value="F:double-stranded RNA binding"/>
    <property type="evidence" value="ECO:0007669"/>
    <property type="project" value="TreeGrafter"/>
</dbReference>
<dbReference type="GO" id="GO:0006397">
    <property type="term" value="P:mRNA processing"/>
    <property type="evidence" value="ECO:0007669"/>
    <property type="project" value="UniProtKB-UniRule"/>
</dbReference>
<evidence type="ECO:0000259" key="11">
    <source>
        <dbReference type="PROSITE" id="PS50142"/>
    </source>
</evidence>
<keyword evidence="9" id="KW-0479">Metal-binding</keyword>
<evidence type="ECO:0000256" key="9">
    <source>
        <dbReference type="HAMAP-Rule" id="MF_00104"/>
    </source>
</evidence>
<dbReference type="PROSITE" id="PS50137">
    <property type="entry name" value="DS_RBD"/>
    <property type="match status" value="1"/>
</dbReference>
<dbReference type="Gene3D" id="3.30.160.20">
    <property type="match status" value="1"/>
</dbReference>
<comment type="subcellular location">
    <subcellularLocation>
        <location evidence="9">Cytoplasm</location>
    </subcellularLocation>
</comment>
<dbReference type="PANTHER" id="PTHR11207">
    <property type="entry name" value="RIBONUCLEASE III"/>
    <property type="match status" value="1"/>
</dbReference>
<gene>
    <name evidence="9" type="primary">rnc</name>
    <name evidence="12" type="ordered locus">Anacy_3962</name>
</gene>
<dbReference type="EMBL" id="CP003659">
    <property type="protein sequence ID" value="AFZ59333.1"/>
    <property type="molecule type" value="Genomic_DNA"/>
</dbReference>
<dbReference type="PROSITE" id="PS50142">
    <property type="entry name" value="RNASE_3_2"/>
    <property type="match status" value="1"/>
</dbReference>
<keyword evidence="9" id="KW-0460">Magnesium</keyword>
<keyword evidence="9" id="KW-0819">tRNA processing</keyword>
<dbReference type="InterPro" id="IPR011907">
    <property type="entry name" value="RNase_III"/>
</dbReference>
<keyword evidence="6 9" id="KW-0255">Endonuclease</keyword>
<keyword evidence="9" id="KW-0699">rRNA-binding</keyword>
<evidence type="ECO:0000313" key="12">
    <source>
        <dbReference type="EMBL" id="AFZ59333.1"/>
    </source>
</evidence>
<sequence length="395" mass="45135">MLNNHQVIDKCLKLLSQGLYPYVEQKMRLVYGNQWLTQAGQCLSPDTNLKRTTEESLQQDISSLLSVMTKRWDKAFKDKERLSNTERAFASEIIQIRNKWAHNTPFSTEDAYRAIDSIYRLLQAIEAEEAQEVEKYKQKIFQALVQEQNRSQKRTQQLSTQEIRIKERLAVILNDIPFEDVTLLERSLTHRSYAYENRINKDNEQLEFLGDCILGFLAGAYIYEQYGDISEGELSKLKERLVDNPQLAKLANQLNLGQWLLLGKGEKSQDGSKKESLLSNTFEAIIGAYYLDSGIQAVQEIVYPLFASVGEDKIPENISLENLENAKGLLQQYAQKNGFDIPEYTTIQETGTDHNKEFTVQVEIGGQICGQGKGKRKKDAEKQAAANALEKLRVH</sequence>
<dbReference type="Pfam" id="PF18731">
    <property type="entry name" value="HEPN_Swt1"/>
    <property type="match status" value="1"/>
</dbReference>
<dbReference type="CDD" id="cd10845">
    <property type="entry name" value="DSRM_RNAse_III_family"/>
    <property type="match status" value="1"/>
</dbReference>
<feature type="binding site" evidence="9">
    <location>
        <position position="283"/>
    </location>
    <ligand>
        <name>Mg(2+)</name>
        <dbReference type="ChEBI" id="CHEBI:18420"/>
    </ligand>
</feature>
<comment type="cofactor">
    <cofactor evidence="9">
        <name>Mg(2+)</name>
        <dbReference type="ChEBI" id="CHEBI:18420"/>
    </cofactor>
</comment>
<dbReference type="NCBIfam" id="TIGR02191">
    <property type="entry name" value="RNaseIII"/>
    <property type="match status" value="1"/>
</dbReference>
<evidence type="ECO:0000256" key="5">
    <source>
        <dbReference type="ARBA" id="ARBA00022722"/>
    </source>
</evidence>
<dbReference type="KEGG" id="acy:Anacy_3962"/>
<dbReference type="GO" id="GO:0010468">
    <property type="term" value="P:regulation of gene expression"/>
    <property type="evidence" value="ECO:0007669"/>
    <property type="project" value="TreeGrafter"/>
</dbReference>
<dbReference type="HAMAP" id="MF_00104">
    <property type="entry name" value="RNase_III"/>
    <property type="match status" value="1"/>
</dbReference>
<dbReference type="GO" id="GO:0046872">
    <property type="term" value="F:metal ion binding"/>
    <property type="evidence" value="ECO:0007669"/>
    <property type="project" value="UniProtKB-KW"/>
</dbReference>
<comment type="function">
    <text evidence="9">Digests double-stranded RNA. Involved in the processing of primary rRNA transcript to yield the immediate precursors to the large and small rRNAs (23S and 16S). Processes some mRNAs, and tRNAs when they are encoded in the rRNA operon. Processes pre-crRNA and tracrRNA of type II CRISPR loci if present in the organism.</text>
</comment>
<dbReference type="Pfam" id="PF14622">
    <property type="entry name" value="Ribonucleas_3_3"/>
    <property type="match status" value="1"/>
</dbReference>
<keyword evidence="3 9" id="KW-0698">rRNA processing</keyword>
<keyword evidence="7 9" id="KW-0378">Hydrolase</keyword>
<dbReference type="GO" id="GO:0005737">
    <property type="term" value="C:cytoplasm"/>
    <property type="evidence" value="ECO:0007669"/>
    <property type="project" value="UniProtKB-SubCell"/>
</dbReference>
<dbReference type="GO" id="GO:0008033">
    <property type="term" value="P:tRNA processing"/>
    <property type="evidence" value="ECO:0007669"/>
    <property type="project" value="UniProtKB-KW"/>
</dbReference>
<protein>
    <recommendedName>
        <fullName evidence="9">Ribonuclease 3</fullName>
        <ecNumber evidence="9">3.1.26.3</ecNumber>
    </recommendedName>
    <alternativeName>
        <fullName evidence="9">Ribonuclease III</fullName>
        <shortName evidence="9">RNase III</shortName>
    </alternativeName>
</protein>
<dbReference type="GO" id="GO:0006364">
    <property type="term" value="P:rRNA processing"/>
    <property type="evidence" value="ECO:0007669"/>
    <property type="project" value="UniProtKB-UniRule"/>
</dbReference>
<dbReference type="SMART" id="SM00358">
    <property type="entry name" value="DSRM"/>
    <property type="match status" value="1"/>
</dbReference>
<dbReference type="eggNOG" id="COG0571">
    <property type="taxonomic scope" value="Bacteria"/>
</dbReference>
<dbReference type="AlphaFoldDB" id="K9ZJC8"/>
<evidence type="ECO:0000256" key="2">
    <source>
        <dbReference type="ARBA" id="ARBA00010183"/>
    </source>
</evidence>
<evidence type="ECO:0000256" key="8">
    <source>
        <dbReference type="ARBA" id="ARBA00022884"/>
    </source>
</evidence>
<name>K9ZJC8_ANACC</name>
<feature type="binding site" evidence="9">
    <location>
        <position position="207"/>
    </location>
    <ligand>
        <name>Mg(2+)</name>
        <dbReference type="ChEBI" id="CHEBI:18420"/>
    </ligand>
</feature>
<evidence type="ECO:0000313" key="13">
    <source>
        <dbReference type="Proteomes" id="UP000010474"/>
    </source>
</evidence>
<dbReference type="Gene3D" id="1.10.1520.10">
    <property type="entry name" value="Ribonuclease III domain"/>
    <property type="match status" value="1"/>
</dbReference>
<dbReference type="EC" id="3.1.26.3" evidence="9"/>
<keyword evidence="13" id="KW-1185">Reference proteome</keyword>
<dbReference type="InterPro" id="IPR041650">
    <property type="entry name" value="HEPN_Swt1"/>
</dbReference>
<feature type="domain" description="RNase III" evidence="11">
    <location>
        <begin position="162"/>
        <end position="294"/>
    </location>
</feature>
<keyword evidence="8 9" id="KW-0694">RNA-binding</keyword>
<feature type="active site" evidence="9">
    <location>
        <position position="211"/>
    </location>
</feature>
<dbReference type="CDD" id="cd00593">
    <property type="entry name" value="RIBOc"/>
    <property type="match status" value="1"/>
</dbReference>
<comment type="subunit">
    <text evidence="9">Homodimer.</text>
</comment>
<dbReference type="InterPro" id="IPR036389">
    <property type="entry name" value="RNase_III_sf"/>
</dbReference>
<dbReference type="SMART" id="SM00535">
    <property type="entry name" value="RIBOc"/>
    <property type="match status" value="1"/>
</dbReference>
<proteinExistence type="inferred from homology"/>
<reference evidence="13" key="1">
    <citation type="journal article" date="2013" name="Proc. Natl. Acad. Sci. U.S.A.">
        <title>Improving the coverage of the cyanobacterial phylum using diversity-driven genome sequencing.</title>
        <authorList>
            <person name="Shih P.M."/>
            <person name="Wu D."/>
            <person name="Latifi A."/>
            <person name="Axen S.D."/>
            <person name="Fewer D.P."/>
            <person name="Talla E."/>
            <person name="Calteau A."/>
            <person name="Cai F."/>
            <person name="Tandeau de Marsac N."/>
            <person name="Rippka R."/>
            <person name="Herdman M."/>
            <person name="Sivonen K."/>
            <person name="Coursin T."/>
            <person name="Laurent T."/>
            <person name="Goodwin L."/>
            <person name="Nolan M."/>
            <person name="Davenport K.W."/>
            <person name="Han C.S."/>
            <person name="Rubin E.M."/>
            <person name="Eisen J.A."/>
            <person name="Woyke T."/>
            <person name="Gugger M."/>
            <person name="Kerfeld C.A."/>
        </authorList>
    </citation>
    <scope>NUCLEOTIDE SEQUENCE [LARGE SCALE GENOMIC DNA]</scope>
    <source>
        <strain evidence="13">ATCC 27899 / PCC 7122</strain>
    </source>
</reference>
<evidence type="ECO:0000256" key="1">
    <source>
        <dbReference type="ARBA" id="ARBA00000109"/>
    </source>
</evidence>
<comment type="similarity">
    <text evidence="2">Belongs to the ribonuclease III family.</text>
</comment>
<evidence type="ECO:0000256" key="6">
    <source>
        <dbReference type="ARBA" id="ARBA00022759"/>
    </source>
</evidence>
<dbReference type="GO" id="GO:0019843">
    <property type="term" value="F:rRNA binding"/>
    <property type="evidence" value="ECO:0007669"/>
    <property type="project" value="UniProtKB-KW"/>
</dbReference>
<dbReference type="SUPFAM" id="SSF69065">
    <property type="entry name" value="RNase III domain-like"/>
    <property type="match status" value="1"/>
</dbReference>
<dbReference type="InterPro" id="IPR014720">
    <property type="entry name" value="dsRBD_dom"/>
</dbReference>
<dbReference type="GO" id="GO:0004525">
    <property type="term" value="F:ribonuclease III activity"/>
    <property type="evidence" value="ECO:0007669"/>
    <property type="project" value="UniProtKB-UniRule"/>
</dbReference>
<dbReference type="PATRIC" id="fig|272123.3.peg.4304"/>
<evidence type="ECO:0000256" key="4">
    <source>
        <dbReference type="ARBA" id="ARBA00022664"/>
    </source>
</evidence>
<feature type="domain" description="DRBM" evidence="10">
    <location>
        <begin position="325"/>
        <end position="394"/>
    </location>
</feature>
<feature type="binding site" evidence="9">
    <location>
        <position position="280"/>
    </location>
    <ligand>
        <name>Mg(2+)</name>
        <dbReference type="ChEBI" id="CHEBI:18420"/>
    </ligand>
</feature>
<keyword evidence="5 9" id="KW-0540">Nuclease</keyword>
<organism evidence="12 13">
    <name type="scientific">Anabaena cylindrica (strain ATCC 27899 / PCC 7122)</name>
    <dbReference type="NCBI Taxonomy" id="272123"/>
    <lineage>
        <taxon>Bacteria</taxon>
        <taxon>Bacillati</taxon>
        <taxon>Cyanobacteriota</taxon>
        <taxon>Cyanophyceae</taxon>
        <taxon>Nostocales</taxon>
        <taxon>Nostocaceae</taxon>
        <taxon>Anabaena</taxon>
    </lineage>
</organism>
<evidence type="ECO:0000259" key="10">
    <source>
        <dbReference type="PROSITE" id="PS50137"/>
    </source>
</evidence>
<evidence type="ECO:0000256" key="7">
    <source>
        <dbReference type="ARBA" id="ARBA00022801"/>
    </source>
</evidence>